<evidence type="ECO:0000256" key="1">
    <source>
        <dbReference type="ARBA" id="ARBA00007274"/>
    </source>
</evidence>
<gene>
    <name evidence="2" type="ORF">FPZ52_17890</name>
</gene>
<protein>
    <submittedName>
        <fullName evidence="2">Acyltransferase</fullName>
    </submittedName>
</protein>
<dbReference type="SUPFAM" id="SSF51161">
    <property type="entry name" value="Trimeric LpxA-like enzymes"/>
    <property type="match status" value="1"/>
</dbReference>
<organism evidence="2 3">
    <name type="scientific">Qingshengfaniella alkalisoli</name>
    <dbReference type="NCBI Taxonomy" id="2599296"/>
    <lineage>
        <taxon>Bacteria</taxon>
        <taxon>Pseudomonadati</taxon>
        <taxon>Pseudomonadota</taxon>
        <taxon>Alphaproteobacteria</taxon>
        <taxon>Rhodobacterales</taxon>
        <taxon>Paracoccaceae</taxon>
        <taxon>Qingshengfaniella</taxon>
    </lineage>
</organism>
<dbReference type="EMBL" id="CP042265">
    <property type="protein sequence ID" value="QDY71546.1"/>
    <property type="molecule type" value="Genomic_DNA"/>
</dbReference>
<keyword evidence="2" id="KW-0808">Transferase</keyword>
<name>A0A5B8ID32_9RHOB</name>
<geneLocation type="plasmid" evidence="2 3">
    <name>unnamed4</name>
</geneLocation>
<comment type="similarity">
    <text evidence="1">Belongs to the transferase hexapeptide repeat family.</text>
</comment>
<dbReference type="GO" id="GO:0016746">
    <property type="term" value="F:acyltransferase activity"/>
    <property type="evidence" value="ECO:0007669"/>
    <property type="project" value="UniProtKB-KW"/>
</dbReference>
<reference evidence="2 3" key="1">
    <citation type="submission" date="2019-07" db="EMBL/GenBank/DDBJ databases">
        <title>Litoreibacter alkalisoli sp. nov., isolated from saline-alkaline soil.</title>
        <authorList>
            <person name="Wang S."/>
            <person name="Xu L."/>
            <person name="Xing Y.-T."/>
            <person name="Sun J.-Q."/>
        </authorList>
    </citation>
    <scope>NUCLEOTIDE SEQUENCE [LARGE SCALE GENOMIC DNA]</scope>
    <source>
        <strain evidence="2 3">LN3S51</strain>
        <plasmid evidence="2 3">unnamed4</plasmid>
    </source>
</reference>
<dbReference type="InterPro" id="IPR001451">
    <property type="entry name" value="Hexapep"/>
</dbReference>
<keyword evidence="2" id="KW-0012">Acyltransferase</keyword>
<proteinExistence type="inferred from homology"/>
<keyword evidence="2" id="KW-0614">Plasmid</keyword>
<dbReference type="PANTHER" id="PTHR43300">
    <property type="entry name" value="ACETYLTRANSFERASE"/>
    <property type="match status" value="1"/>
</dbReference>
<dbReference type="CDD" id="cd04647">
    <property type="entry name" value="LbH_MAT_like"/>
    <property type="match status" value="1"/>
</dbReference>
<dbReference type="Gene3D" id="2.160.10.10">
    <property type="entry name" value="Hexapeptide repeat proteins"/>
    <property type="match status" value="1"/>
</dbReference>
<dbReference type="OrthoDB" id="9815592at2"/>
<evidence type="ECO:0000313" key="2">
    <source>
        <dbReference type="EMBL" id="QDY71546.1"/>
    </source>
</evidence>
<dbReference type="InterPro" id="IPR011004">
    <property type="entry name" value="Trimer_LpxA-like_sf"/>
</dbReference>
<dbReference type="KEGG" id="lit:FPZ52_17890"/>
<dbReference type="PANTHER" id="PTHR43300:SF11">
    <property type="entry name" value="ACETYLTRANSFERASE RV3034C-RELATED"/>
    <property type="match status" value="1"/>
</dbReference>
<accession>A0A5B8ID32</accession>
<dbReference type="Pfam" id="PF00132">
    <property type="entry name" value="Hexapep"/>
    <property type="match status" value="1"/>
</dbReference>
<sequence length="150" mass="16664">MIARIRNFIFRKGVVKWMLFWYRRVYGMDIGDHTRISRGVRLDRTNPKGIHIGQYTALTGGVSVLSHDFVMREWKDTRIGSNCFVGFNAIILPGVTVGDNCIVAGNSVVVKDVPSNCVVMGNPARVVEQGIVTGPWGIRLDKGNDNPVAY</sequence>
<dbReference type="AlphaFoldDB" id="A0A5B8ID32"/>
<dbReference type="Proteomes" id="UP000318483">
    <property type="component" value="Plasmid unnamed4"/>
</dbReference>
<dbReference type="InterPro" id="IPR050179">
    <property type="entry name" value="Trans_hexapeptide_repeat"/>
</dbReference>
<keyword evidence="3" id="KW-1185">Reference proteome</keyword>
<evidence type="ECO:0000313" key="3">
    <source>
        <dbReference type="Proteomes" id="UP000318483"/>
    </source>
</evidence>